<dbReference type="RefSeq" id="WP_024107962.1">
    <property type="nucleotide sequence ID" value="NZ_CP031560.1"/>
</dbReference>
<dbReference type="InterPro" id="IPR054075">
    <property type="entry name" value="Gp53-like_C"/>
</dbReference>
<evidence type="ECO:0000313" key="2">
    <source>
        <dbReference type="EMBL" id="RJL68438.1"/>
    </source>
</evidence>
<dbReference type="Pfam" id="PF21882">
    <property type="entry name" value="Gp53-like_C"/>
    <property type="match status" value="1"/>
</dbReference>
<feature type="domain" description="Putative tail fiber protein gp53-like C-terminal" evidence="1">
    <location>
        <begin position="286"/>
        <end position="366"/>
    </location>
</feature>
<dbReference type="Proteomes" id="UP000266633">
    <property type="component" value="Unassembled WGS sequence"/>
</dbReference>
<proteinExistence type="predicted"/>
<sequence>MKPLIPVTTQSSDGAFYDENKVTGEEGTIVDAAYMNSMQGAVRSVQSEIISILAAAGMQPDQASVNQLMTALDGRFLKALSPALTGVPTAPTPAFGVDTTQISNMAALHAAKFSLTGVNSVTSTNTLTPAAAGSLVYMTGNVTFTTTLPPGNTVALGQTIHLINYSTTSQTIATSGANIIYGGPIFGSLASMSLPPGASINLVSRGNGEYDIFGGSSSTQYVAGLNFASPVLSGTPTAPTAGQGTNTGQLATTAFVNASMASGLLEQTGRLAIPLSINGVIKTIYIMWGRTASSADTGDTVWTVGFPFAFPTAFLSGQVTLRYPSSIEGNAAVYFYNESQSGMNVRLDKYSDALAGFVAHWLVIGY</sequence>
<gene>
    <name evidence="2" type="ORF">D5077_16790</name>
</gene>
<dbReference type="Gene3D" id="2.60.40.3940">
    <property type="match status" value="1"/>
</dbReference>
<protein>
    <recommendedName>
        <fullName evidence="1">Putative tail fiber protein gp53-like C-terminal domain-containing protein</fullName>
    </recommendedName>
</protein>
<keyword evidence="3" id="KW-1185">Reference proteome</keyword>
<accession>A0ABX9NNZ2</accession>
<comment type="caution">
    <text evidence="2">The sequence shown here is derived from an EMBL/GenBank/DDBJ whole genome shotgun (WGS) entry which is preliminary data.</text>
</comment>
<dbReference type="GeneID" id="49322827"/>
<organism evidence="2 3">
    <name type="scientific">Dickeya dianthicola</name>
    <dbReference type="NCBI Taxonomy" id="204039"/>
    <lineage>
        <taxon>Bacteria</taxon>
        <taxon>Pseudomonadati</taxon>
        <taxon>Pseudomonadota</taxon>
        <taxon>Gammaproteobacteria</taxon>
        <taxon>Enterobacterales</taxon>
        <taxon>Pectobacteriaceae</taxon>
        <taxon>Dickeya</taxon>
    </lineage>
</organism>
<evidence type="ECO:0000313" key="3">
    <source>
        <dbReference type="Proteomes" id="UP000266633"/>
    </source>
</evidence>
<evidence type="ECO:0000259" key="1">
    <source>
        <dbReference type="Pfam" id="PF21882"/>
    </source>
</evidence>
<reference evidence="2 3" key="1">
    <citation type="submission" date="2018-09" db="EMBL/GenBank/DDBJ databases">
        <title>Phylogenetic diversity of Pectobacterium and Dickeya strains causing blackleg disease of potato in Morocco.</title>
        <authorList>
            <person name="Oulghazi S."/>
            <person name="Moumni M."/>
            <person name="Faure D."/>
        </authorList>
    </citation>
    <scope>NUCLEOTIDE SEQUENCE [LARGE SCALE GENOMIC DNA]</scope>
    <source>
        <strain evidence="2 3">S4.16.03.LID</strain>
    </source>
</reference>
<dbReference type="EMBL" id="QZDO01000060">
    <property type="protein sequence ID" value="RJL68438.1"/>
    <property type="molecule type" value="Genomic_DNA"/>
</dbReference>
<name>A0ABX9NNZ2_9GAMM</name>